<protein>
    <submittedName>
        <fullName evidence="4">LysM peptidoglycan-binding domain-containing protein</fullName>
    </submittedName>
</protein>
<name>A0A9D2RZN2_9FIRM</name>
<dbReference type="SUPFAM" id="SSF54001">
    <property type="entry name" value="Cysteine proteinases"/>
    <property type="match status" value="1"/>
</dbReference>
<sequence>MTEQQLRKKYVDYAITYLGCKESDGSHKKIIDLYNSHKPLAQGYKMKYTDAWCACYVSAMAIGCGLTDIIPLEVSCGRYITLAKQKGIWVESDSYTPKQGDLILYDWDDTGSGDATSGADHIGIVVSVSGKSIKVIEGNNGDAVAYRTIQVNGRYIRGFVTPKYASKATSGGSQPPAPSTTEHKVGDVVQFAGGKHYVSASAASGTTVKAGPAKITAISAGAKHPYHIIHTDSTSTVYGWVDASTISAGSSSTAERVYTVKAGDSLWAIAQRELGNGNRWQEISKLNGLTSTTIQVGQKLKLPT</sequence>
<dbReference type="Pfam" id="PF05257">
    <property type="entry name" value="CHAP"/>
    <property type="match status" value="1"/>
</dbReference>
<evidence type="ECO:0000256" key="2">
    <source>
        <dbReference type="ARBA" id="ARBA00022801"/>
    </source>
</evidence>
<reference evidence="4" key="1">
    <citation type="journal article" date="2021" name="PeerJ">
        <title>Extensive microbial diversity within the chicken gut microbiome revealed by metagenomics and culture.</title>
        <authorList>
            <person name="Gilroy R."/>
            <person name="Ravi A."/>
            <person name="Getino M."/>
            <person name="Pursley I."/>
            <person name="Horton D.L."/>
            <person name="Alikhan N.F."/>
            <person name="Baker D."/>
            <person name="Gharbi K."/>
            <person name="Hall N."/>
            <person name="Watson M."/>
            <person name="Adriaenssens E.M."/>
            <person name="Foster-Nyarko E."/>
            <person name="Jarju S."/>
            <person name="Secka A."/>
            <person name="Antonio M."/>
            <person name="Oren A."/>
            <person name="Chaudhuri R.R."/>
            <person name="La Ragione R."/>
            <person name="Hildebrand F."/>
            <person name="Pallen M.J."/>
        </authorList>
    </citation>
    <scope>NUCLEOTIDE SEQUENCE</scope>
    <source>
        <strain evidence="4">ChiBcolR8-3208</strain>
    </source>
</reference>
<feature type="domain" description="LysM" evidence="3">
    <location>
        <begin position="256"/>
        <end position="302"/>
    </location>
</feature>
<accession>A0A9D2RZN2</accession>
<dbReference type="PROSITE" id="PS51782">
    <property type="entry name" value="LYSM"/>
    <property type="match status" value="1"/>
</dbReference>
<dbReference type="SMART" id="SM00257">
    <property type="entry name" value="LysM"/>
    <property type="match status" value="1"/>
</dbReference>
<dbReference type="Gene3D" id="3.10.350.10">
    <property type="entry name" value="LysM domain"/>
    <property type="match status" value="1"/>
</dbReference>
<dbReference type="InterPro" id="IPR007921">
    <property type="entry name" value="CHAP_dom"/>
</dbReference>
<evidence type="ECO:0000313" key="4">
    <source>
        <dbReference type="EMBL" id="HJB37909.1"/>
    </source>
</evidence>
<dbReference type="GO" id="GO:0016787">
    <property type="term" value="F:hydrolase activity"/>
    <property type="evidence" value="ECO:0007669"/>
    <property type="project" value="UniProtKB-KW"/>
</dbReference>
<dbReference type="EMBL" id="DWXZ01000160">
    <property type="protein sequence ID" value="HJB37909.1"/>
    <property type="molecule type" value="Genomic_DNA"/>
</dbReference>
<dbReference type="AlphaFoldDB" id="A0A9D2RZN2"/>
<comment type="caution">
    <text evidence="4">The sequence shown here is derived from an EMBL/GenBank/DDBJ whole genome shotgun (WGS) entry which is preliminary data.</text>
</comment>
<evidence type="ECO:0000313" key="5">
    <source>
        <dbReference type="Proteomes" id="UP000824214"/>
    </source>
</evidence>
<evidence type="ECO:0000259" key="3">
    <source>
        <dbReference type="PROSITE" id="PS51782"/>
    </source>
</evidence>
<keyword evidence="1" id="KW-0732">Signal</keyword>
<reference evidence="4" key="2">
    <citation type="submission" date="2021-04" db="EMBL/GenBank/DDBJ databases">
        <authorList>
            <person name="Gilroy R."/>
        </authorList>
    </citation>
    <scope>NUCLEOTIDE SEQUENCE</scope>
    <source>
        <strain evidence="4">ChiBcolR8-3208</strain>
    </source>
</reference>
<organism evidence="4 5">
    <name type="scientific">Candidatus Acutalibacter ornithocaccae</name>
    <dbReference type="NCBI Taxonomy" id="2838416"/>
    <lineage>
        <taxon>Bacteria</taxon>
        <taxon>Bacillati</taxon>
        <taxon>Bacillota</taxon>
        <taxon>Clostridia</taxon>
        <taxon>Eubacteriales</taxon>
        <taxon>Acutalibacteraceae</taxon>
        <taxon>Acutalibacter</taxon>
    </lineage>
</organism>
<dbReference type="InterPro" id="IPR036779">
    <property type="entry name" value="LysM_dom_sf"/>
</dbReference>
<dbReference type="CDD" id="cd00118">
    <property type="entry name" value="LysM"/>
    <property type="match status" value="1"/>
</dbReference>
<dbReference type="Proteomes" id="UP000824214">
    <property type="component" value="Unassembled WGS sequence"/>
</dbReference>
<dbReference type="Pfam" id="PF01476">
    <property type="entry name" value="LysM"/>
    <property type="match status" value="1"/>
</dbReference>
<gene>
    <name evidence="4" type="ORF">H9942_07570</name>
</gene>
<evidence type="ECO:0000256" key="1">
    <source>
        <dbReference type="ARBA" id="ARBA00022729"/>
    </source>
</evidence>
<dbReference type="InterPro" id="IPR038765">
    <property type="entry name" value="Papain-like_cys_pep_sf"/>
</dbReference>
<dbReference type="InterPro" id="IPR018392">
    <property type="entry name" value="LysM"/>
</dbReference>
<proteinExistence type="predicted"/>
<dbReference type="SUPFAM" id="SSF54106">
    <property type="entry name" value="LysM domain"/>
    <property type="match status" value="1"/>
</dbReference>
<keyword evidence="2" id="KW-0378">Hydrolase</keyword>